<dbReference type="Pfam" id="PF07275">
    <property type="entry name" value="ArdA"/>
    <property type="match status" value="1"/>
</dbReference>
<dbReference type="InterPro" id="IPR009899">
    <property type="entry name" value="ArdA"/>
</dbReference>
<dbReference type="RefSeq" id="WP_085620031.1">
    <property type="nucleotide sequence ID" value="NZ_JFKB01000010.1"/>
</dbReference>
<comment type="caution">
    <text evidence="1">The sequence shown here is derived from an EMBL/GenBank/DDBJ whole genome shotgun (WGS) entry which is preliminary data.</text>
</comment>
<keyword evidence="2" id="KW-1185">Reference proteome</keyword>
<dbReference type="STRING" id="1293890.TALK_15425"/>
<evidence type="ECO:0000313" key="2">
    <source>
        <dbReference type="Proteomes" id="UP000193396"/>
    </source>
</evidence>
<protein>
    <submittedName>
        <fullName evidence="1">Antirestriction ArdA family protein</fullName>
    </submittedName>
</protein>
<organism evidence="1 2">
    <name type="scientific">Thalassospira alkalitolerans</name>
    <dbReference type="NCBI Taxonomy" id="1293890"/>
    <lineage>
        <taxon>Bacteria</taxon>
        <taxon>Pseudomonadati</taxon>
        <taxon>Pseudomonadota</taxon>
        <taxon>Alphaproteobacteria</taxon>
        <taxon>Rhodospirillales</taxon>
        <taxon>Thalassospiraceae</taxon>
        <taxon>Thalassospira</taxon>
    </lineage>
</organism>
<accession>A0A1Y2LB15</accession>
<dbReference type="Gene3D" id="1.10.10.1190">
    <property type="entry name" value="Antirestriction protein ArdA, domain 3"/>
    <property type="match status" value="1"/>
</dbReference>
<name>A0A1Y2LB15_9PROT</name>
<dbReference type="OrthoDB" id="944647at2"/>
<evidence type="ECO:0000313" key="1">
    <source>
        <dbReference type="EMBL" id="OSQ46949.1"/>
    </source>
</evidence>
<sequence>MEVTLYAQPYDITASGFYFETPEQYEKRAAKARSDFGQPVEEFEIQFIDGDQIDCALAQAWRINQVNFSAFLEAIEDWEDETKRRFIIAVGECGYDAADVADDPESVEVDLYYVDNLKELAEQFVDDGLFGDIPEQLRFYIDYEAIARDLSVDYAMTEIAGSFIAYRCG</sequence>
<dbReference type="InterPro" id="IPR041893">
    <property type="entry name" value="ArdA_dom3"/>
</dbReference>
<proteinExistence type="predicted"/>
<dbReference type="Proteomes" id="UP000193396">
    <property type="component" value="Unassembled WGS sequence"/>
</dbReference>
<dbReference type="EMBL" id="JFKB01000010">
    <property type="protein sequence ID" value="OSQ46949.1"/>
    <property type="molecule type" value="Genomic_DNA"/>
</dbReference>
<gene>
    <name evidence="1" type="ORF">TALK_15425</name>
</gene>
<dbReference type="AlphaFoldDB" id="A0A1Y2LB15"/>
<reference evidence="1 2" key="1">
    <citation type="submission" date="2014-03" db="EMBL/GenBank/DDBJ databases">
        <title>The draft genome sequence of Thalassospira alkalitolerans JCM 18968.</title>
        <authorList>
            <person name="Lai Q."/>
            <person name="Shao Z."/>
        </authorList>
    </citation>
    <scope>NUCLEOTIDE SEQUENCE [LARGE SCALE GENOMIC DNA]</scope>
    <source>
        <strain evidence="1 2">JCM 18968</strain>
    </source>
</reference>